<proteinExistence type="predicted"/>
<organism evidence="4">
    <name type="scientific">hydrothermal vent metagenome</name>
    <dbReference type="NCBI Taxonomy" id="652676"/>
    <lineage>
        <taxon>unclassified sequences</taxon>
        <taxon>metagenomes</taxon>
        <taxon>ecological metagenomes</taxon>
    </lineage>
</organism>
<dbReference type="Pfam" id="PF13005">
    <property type="entry name" value="zf-IS66"/>
    <property type="match status" value="1"/>
</dbReference>
<name>A0A3B1AAC3_9ZZZZ</name>
<feature type="coiled-coil region" evidence="1">
    <location>
        <begin position="5"/>
        <end position="32"/>
    </location>
</feature>
<sequence length="175" mass="19756">MQADKQTVLQKNEQLKSQVTLLQEQLNLVLAKRYAASSEKISPDQIHLFNEAEVDALALMPEEDETTVPTHTRRKRGRKPLPEALPRVEVVHTLAEGEQYCPHDGNVLNEIGEVTSEQLDIVPAKIQVIRHIRKKYACTCGQCIKTAPLPAQPMPNRSWMNCGAGWITPYPKCHR</sequence>
<evidence type="ECO:0000259" key="2">
    <source>
        <dbReference type="Pfam" id="PF13005"/>
    </source>
</evidence>
<reference evidence="4" key="1">
    <citation type="submission" date="2018-06" db="EMBL/GenBank/DDBJ databases">
        <authorList>
            <person name="Zhirakovskaya E."/>
        </authorList>
    </citation>
    <scope>NUCLEOTIDE SEQUENCE</scope>
</reference>
<dbReference type="InterPro" id="IPR052344">
    <property type="entry name" value="Transposase-related"/>
</dbReference>
<dbReference type="PANTHER" id="PTHR33678">
    <property type="entry name" value="BLL1576 PROTEIN"/>
    <property type="match status" value="1"/>
</dbReference>
<dbReference type="InterPro" id="IPR024463">
    <property type="entry name" value="Transposase_TnpC_homeodom"/>
</dbReference>
<feature type="domain" description="Transposase IS66 zinc-finger binding" evidence="2">
    <location>
        <begin position="98"/>
        <end position="140"/>
    </location>
</feature>
<evidence type="ECO:0000313" key="4">
    <source>
        <dbReference type="EMBL" id="VAW89756.1"/>
    </source>
</evidence>
<feature type="domain" description="Transposase TnpC homeodomain" evidence="3">
    <location>
        <begin position="22"/>
        <end position="90"/>
    </location>
</feature>
<dbReference type="AlphaFoldDB" id="A0A3B1AAC3"/>
<evidence type="ECO:0000259" key="3">
    <source>
        <dbReference type="Pfam" id="PF13007"/>
    </source>
</evidence>
<dbReference type="EMBL" id="UOFP01000287">
    <property type="protein sequence ID" value="VAW89756.1"/>
    <property type="molecule type" value="Genomic_DNA"/>
</dbReference>
<dbReference type="Pfam" id="PF13007">
    <property type="entry name" value="LZ_Tnp_IS66"/>
    <property type="match status" value="1"/>
</dbReference>
<gene>
    <name evidence="4" type="ORF">MNBD_GAMMA18-1546</name>
</gene>
<keyword evidence="1" id="KW-0175">Coiled coil</keyword>
<dbReference type="PANTHER" id="PTHR33678:SF1">
    <property type="entry name" value="BLL1576 PROTEIN"/>
    <property type="match status" value="1"/>
</dbReference>
<protein>
    <submittedName>
        <fullName evidence="4">Mobile element protein</fullName>
    </submittedName>
</protein>
<evidence type="ECO:0000256" key="1">
    <source>
        <dbReference type="SAM" id="Coils"/>
    </source>
</evidence>
<accession>A0A3B1AAC3</accession>
<dbReference type="InterPro" id="IPR024474">
    <property type="entry name" value="Znf_dom_IS66"/>
</dbReference>